<accession>A0AA36MIR4</accession>
<organism evidence="2 3">
    <name type="scientific">Effrenium voratum</name>
    <dbReference type="NCBI Taxonomy" id="2562239"/>
    <lineage>
        <taxon>Eukaryota</taxon>
        <taxon>Sar</taxon>
        <taxon>Alveolata</taxon>
        <taxon>Dinophyceae</taxon>
        <taxon>Suessiales</taxon>
        <taxon>Symbiodiniaceae</taxon>
        <taxon>Effrenium</taxon>
    </lineage>
</organism>
<protein>
    <submittedName>
        <fullName evidence="2">Uncharacterized protein</fullName>
    </submittedName>
</protein>
<evidence type="ECO:0000256" key="1">
    <source>
        <dbReference type="SAM" id="MobiDB-lite"/>
    </source>
</evidence>
<feature type="compositionally biased region" description="Polar residues" evidence="1">
    <location>
        <begin position="384"/>
        <end position="398"/>
    </location>
</feature>
<proteinExistence type="predicted"/>
<comment type="caution">
    <text evidence="2">The sequence shown here is derived from an EMBL/GenBank/DDBJ whole genome shotgun (WGS) entry which is preliminary data.</text>
</comment>
<dbReference type="EMBL" id="CAUJNA010000178">
    <property type="protein sequence ID" value="CAJ1373156.1"/>
    <property type="molecule type" value="Genomic_DNA"/>
</dbReference>
<name>A0AA36MIR4_9DINO</name>
<keyword evidence="3" id="KW-1185">Reference proteome</keyword>
<feature type="compositionally biased region" description="Polar residues" evidence="1">
    <location>
        <begin position="433"/>
        <end position="447"/>
    </location>
</feature>
<feature type="compositionally biased region" description="Polar residues" evidence="1">
    <location>
        <begin position="535"/>
        <end position="546"/>
    </location>
</feature>
<sequence length="618" mass="66290">MAIPEQAALTGAVVALYEGQAEPRSKLIQWKVQRLFGLTFTVAHVRQVARQTPGLELEPPDAKRNKFCVLLADEPAGFPGFQDIQTLDLSQEEMDSLSELLLSGGWPLAAAADHQAFEIASWLCASRPYFFGQMLAFVRIAHSKSLLGLKNGRLVAYMDSEDYVRKCNLERRLPTGVQIGERYVASDCVLRDCLRMLAMDAGGLLWVCDIKRLFRERFWAELSETAFGCASLSELLQLPSLQSDFFFEQAESTGSGYIGLQRGLQKKRGNLRTLQAGMQTFAGVEGEPLSITTQRTILEVAPSVGVTTPAKVAPAGKQNQIEKNQFGAGRGVSTSITITQNAGTISSDKSPAGLLKGKENENAQSVPGTSRGVPDRPTKVLAAPSSSAETAGTISSDKSPAGFLKGKENENAQSVPVTSRGVPDRPTKVLAAPSSSAKTAGTISSDKSPAGFLKGKENENAQSVPGTSRGVPDRPTKVLAAPSSSAETAGTISSDKSPAGFFKGKENENAQSVPGTSRGVPAQRRKVLASIFKDASTNSNENSLQRRTCEDQKNESLAEDAWLHFQSAPSPLPPWCAVRRTFIECEAAEASPQLARPHSQPPCSLNFDSDAEVVYVDL</sequence>
<dbReference type="AlphaFoldDB" id="A0AA36MIR4"/>
<evidence type="ECO:0000313" key="2">
    <source>
        <dbReference type="EMBL" id="CAJ1373156.1"/>
    </source>
</evidence>
<evidence type="ECO:0000313" key="3">
    <source>
        <dbReference type="Proteomes" id="UP001178507"/>
    </source>
</evidence>
<gene>
    <name evidence="2" type="ORF">EVOR1521_LOCUS3059</name>
</gene>
<dbReference type="Proteomes" id="UP001178507">
    <property type="component" value="Unassembled WGS sequence"/>
</dbReference>
<reference evidence="2" key="1">
    <citation type="submission" date="2023-08" db="EMBL/GenBank/DDBJ databases">
        <authorList>
            <person name="Chen Y."/>
            <person name="Shah S."/>
            <person name="Dougan E. K."/>
            <person name="Thang M."/>
            <person name="Chan C."/>
        </authorList>
    </citation>
    <scope>NUCLEOTIDE SEQUENCE</scope>
</reference>
<feature type="region of interest" description="Disordered" evidence="1">
    <location>
        <begin position="343"/>
        <end position="552"/>
    </location>
</feature>
<feature type="compositionally biased region" description="Polar residues" evidence="1">
    <location>
        <begin position="482"/>
        <end position="496"/>
    </location>
</feature>